<dbReference type="Pfam" id="PF00551">
    <property type="entry name" value="Formyl_trans_N"/>
    <property type="match status" value="1"/>
</dbReference>
<dbReference type="Proteomes" id="UP000198919">
    <property type="component" value="Unassembled WGS sequence"/>
</dbReference>
<evidence type="ECO:0000313" key="2">
    <source>
        <dbReference type="EMBL" id="PHM46384.1"/>
    </source>
</evidence>
<dbReference type="InterPro" id="IPR002376">
    <property type="entry name" value="Formyl_transf_N"/>
</dbReference>
<dbReference type="InterPro" id="IPR036477">
    <property type="entry name" value="Formyl_transf_N_sf"/>
</dbReference>
<evidence type="ECO:0000313" key="4">
    <source>
        <dbReference type="Proteomes" id="UP000198919"/>
    </source>
</evidence>
<dbReference type="SUPFAM" id="SSF53328">
    <property type="entry name" value="Formyltransferase"/>
    <property type="match status" value="1"/>
</dbReference>
<dbReference type="EMBL" id="NITY01000001">
    <property type="protein sequence ID" value="PHM46384.1"/>
    <property type="molecule type" value="Genomic_DNA"/>
</dbReference>
<dbReference type="OrthoDB" id="9802815at2"/>
<dbReference type="AlphaFoldDB" id="A0A1I3RY69"/>
<dbReference type="Gene3D" id="3.40.50.170">
    <property type="entry name" value="Formyl transferase, N-terminal domain"/>
    <property type="match status" value="1"/>
</dbReference>
<gene>
    <name evidence="3" type="ORF">SAMN05421680_11097</name>
    <name evidence="2" type="ORF">Xmau_00795</name>
</gene>
<keyword evidence="3" id="KW-0808">Transferase</keyword>
<sequence length="267" mass="30625">MFTVMTEAFFHTSFLHEKLKDFQLNWIIRNFRKLDKLTLDNIHHELSRKDKITDDDLIKLEEAYKGLNEAEKYLAKTHGVPATHALSTANMVDTGNFGEDFYQDYLSTEYSKNNEGTLIFLNVILAPFWIDHFDKKIVNAHSAILPYARGMFAIEQLATAGNKESVERAAGATIHYIDPGIDTGPIIEQKRLPSPWALDSIWAVKGESQLTAFGLLKSYLERDNKFQFTDIISIEQDIESPLFVSKTFTNEVKRNAENSFLKMKEQH</sequence>
<protein>
    <submittedName>
        <fullName evidence="2 3">Phosphoribosylglycinamide formyltransferase</fullName>
    </submittedName>
</protein>
<dbReference type="Proteomes" id="UP000224607">
    <property type="component" value="Unassembled WGS sequence"/>
</dbReference>
<dbReference type="STRING" id="351675.SAMN05421680_11097"/>
<feature type="domain" description="Formyl transferase N-terminal" evidence="1">
    <location>
        <begin position="124"/>
        <end position="193"/>
    </location>
</feature>
<reference evidence="4" key="2">
    <citation type="submission" date="2016-10" db="EMBL/GenBank/DDBJ databases">
        <authorList>
            <person name="Varghese N."/>
            <person name="Submissions S."/>
        </authorList>
    </citation>
    <scope>NUCLEOTIDE SEQUENCE [LARGE SCALE GENOMIC DNA]</scope>
    <source>
        <strain evidence="4">DSM 17908</strain>
    </source>
</reference>
<accession>A0A1I3RY69</accession>
<reference evidence="2 5" key="3">
    <citation type="journal article" date="2017" name="Nat. Microbiol.">
        <title>Natural product diversity associated with the nematode symbionts Photorhabdus and Xenorhabdus.</title>
        <authorList>
            <person name="Tobias N.J."/>
            <person name="Wolff H."/>
            <person name="Djahanschiri B."/>
            <person name="Grundmann F."/>
            <person name="Kronenwerth M."/>
            <person name="Shi Y.M."/>
            <person name="Simonyi S."/>
            <person name="Grun P."/>
            <person name="Shapiro-Ilan D."/>
            <person name="Pidot S.J."/>
            <person name="Stinear T.P."/>
            <person name="Ebersberger I."/>
            <person name="Bode H.B."/>
        </authorList>
    </citation>
    <scope>NUCLEOTIDE SEQUENCE [LARGE SCALE GENOMIC DNA]</scope>
    <source>
        <strain evidence="2 5">DSM 17908</strain>
    </source>
</reference>
<organism evidence="3 4">
    <name type="scientific">Xenorhabdus mauleonii</name>
    <dbReference type="NCBI Taxonomy" id="351675"/>
    <lineage>
        <taxon>Bacteria</taxon>
        <taxon>Pseudomonadati</taxon>
        <taxon>Pseudomonadota</taxon>
        <taxon>Gammaproteobacteria</taxon>
        <taxon>Enterobacterales</taxon>
        <taxon>Morganellaceae</taxon>
        <taxon>Xenorhabdus</taxon>
    </lineage>
</organism>
<evidence type="ECO:0000313" key="3">
    <source>
        <dbReference type="EMBL" id="SFJ50852.1"/>
    </source>
</evidence>
<name>A0A1I3RY69_9GAMM</name>
<proteinExistence type="predicted"/>
<keyword evidence="5" id="KW-1185">Reference proteome</keyword>
<evidence type="ECO:0000313" key="5">
    <source>
        <dbReference type="Proteomes" id="UP000224607"/>
    </source>
</evidence>
<reference evidence="3" key="1">
    <citation type="submission" date="2016-10" db="EMBL/GenBank/DDBJ databases">
        <authorList>
            <person name="de Groot N.N."/>
        </authorList>
    </citation>
    <scope>NUCLEOTIDE SEQUENCE [LARGE SCALE GENOMIC DNA]</scope>
    <source>
        <strain evidence="3">DSM 17908</strain>
    </source>
</reference>
<dbReference type="EMBL" id="FORG01000010">
    <property type="protein sequence ID" value="SFJ50852.1"/>
    <property type="molecule type" value="Genomic_DNA"/>
</dbReference>
<dbReference type="GO" id="GO:0016740">
    <property type="term" value="F:transferase activity"/>
    <property type="evidence" value="ECO:0007669"/>
    <property type="project" value="UniProtKB-KW"/>
</dbReference>
<dbReference type="RefSeq" id="WP_092511068.1">
    <property type="nucleotide sequence ID" value="NZ_CAWNQB010000001.1"/>
</dbReference>
<evidence type="ECO:0000259" key="1">
    <source>
        <dbReference type="Pfam" id="PF00551"/>
    </source>
</evidence>